<feature type="non-terminal residue" evidence="1">
    <location>
        <position position="282"/>
    </location>
</feature>
<proteinExistence type="predicted"/>
<reference evidence="1" key="1">
    <citation type="journal article" date="2014" name="Front. Microbiol.">
        <title>High frequency of phylogenetically diverse reductive dehalogenase-homologous genes in deep subseafloor sedimentary metagenomes.</title>
        <authorList>
            <person name="Kawai M."/>
            <person name="Futagami T."/>
            <person name="Toyoda A."/>
            <person name="Takaki Y."/>
            <person name="Nishi S."/>
            <person name="Hori S."/>
            <person name="Arai W."/>
            <person name="Tsubouchi T."/>
            <person name="Morono Y."/>
            <person name="Uchiyama I."/>
            <person name="Ito T."/>
            <person name="Fujiyama A."/>
            <person name="Inagaki F."/>
            <person name="Takami H."/>
        </authorList>
    </citation>
    <scope>NUCLEOTIDE SEQUENCE</scope>
    <source>
        <strain evidence="1">Expedition CK06-06</strain>
    </source>
</reference>
<evidence type="ECO:0000313" key="1">
    <source>
        <dbReference type="EMBL" id="GAH48939.1"/>
    </source>
</evidence>
<name>X1H512_9ZZZZ</name>
<feature type="non-terminal residue" evidence="1">
    <location>
        <position position="1"/>
    </location>
</feature>
<organism evidence="1">
    <name type="scientific">marine sediment metagenome</name>
    <dbReference type="NCBI Taxonomy" id="412755"/>
    <lineage>
        <taxon>unclassified sequences</taxon>
        <taxon>metagenomes</taxon>
        <taxon>ecological metagenomes</taxon>
    </lineage>
</organism>
<sequence>IRNPKKTTRGEIDFMKAYTNVSRKTVREDRVAICPNFGCEFMTRVKPLKLRFFGFGKYPKCKKHHIPLVYVNERIGDFVDAALACLFDKAGLPQQELIEGIKSRFPHETTPFIEGWVYCIIIGRGASIVSYYMDSVSNTYLKQLTKKQIKALKKGESSKPNLVNKAIRHGMDEITIQYTRILKHLRVHSKIFSEYENLKPLSKNLRNFLKEWQKEIIKGSEVIKSLENKTELTLKEIKSNYDKILNIGTCRSLLGLNPENKEIKKSKVTAFDRFSAYHEFIP</sequence>
<comment type="caution">
    <text evidence="1">The sequence shown here is derived from an EMBL/GenBank/DDBJ whole genome shotgun (WGS) entry which is preliminary data.</text>
</comment>
<dbReference type="AlphaFoldDB" id="X1H512"/>
<protein>
    <submittedName>
        <fullName evidence="1">Uncharacterized protein</fullName>
    </submittedName>
</protein>
<dbReference type="EMBL" id="BARU01021734">
    <property type="protein sequence ID" value="GAH48939.1"/>
    <property type="molecule type" value="Genomic_DNA"/>
</dbReference>
<accession>X1H512</accession>
<gene>
    <name evidence="1" type="ORF">S03H2_35519</name>
</gene>